<keyword evidence="1" id="KW-0732">Signal</keyword>
<comment type="caution">
    <text evidence="2">The sequence shown here is derived from an EMBL/GenBank/DDBJ whole genome shotgun (WGS) entry which is preliminary data.</text>
</comment>
<feature type="chain" id="PRO_5035261750" evidence="1">
    <location>
        <begin position="29"/>
        <end position="278"/>
    </location>
</feature>
<evidence type="ECO:0000313" key="2">
    <source>
        <dbReference type="EMBL" id="MBE9115088.1"/>
    </source>
</evidence>
<dbReference type="RefSeq" id="WP_194028173.1">
    <property type="nucleotide sequence ID" value="NZ_JADEWZ010000004.1"/>
</dbReference>
<protein>
    <submittedName>
        <fullName evidence="2">SH3 domain-containing protein</fullName>
    </submittedName>
</protein>
<name>A0A8J7DLH6_9CYAN</name>
<sequence>MAQKNIANRSIAIFTLLLSVTGGGWANAAMPSAELTDLPANERILLSQRLIGQCRAAKRDIFIYRGRSTDTQKLQTLSTNERVRLADNAVDGSGWIAIDEPRAGFVQAQDLQPCNTPSTGLTGQCRAAKRGIFIYRGRSTDSQKLQALSISDRVRLAEPSGRNGWIEIDRPIRGFVQKNDLLPSCDSPAAATPISPSNTLCRRVIYDGVEGMTIRSGAGLNFPRVGGVFFGDIVQIDPSARRLLDDERRAWVKLTSPVSGWISNGFPDFGERNIAACS</sequence>
<dbReference type="Proteomes" id="UP000654482">
    <property type="component" value="Unassembled WGS sequence"/>
</dbReference>
<feature type="signal peptide" evidence="1">
    <location>
        <begin position="1"/>
        <end position="28"/>
    </location>
</feature>
<gene>
    <name evidence="2" type="ORF">IQ249_04160</name>
</gene>
<proteinExistence type="predicted"/>
<accession>A0A8J7DLH6</accession>
<reference evidence="2" key="1">
    <citation type="submission" date="2020-10" db="EMBL/GenBank/DDBJ databases">
        <authorList>
            <person name="Castelo-Branco R."/>
            <person name="Eusebio N."/>
            <person name="Adriana R."/>
            <person name="Vieira A."/>
            <person name="Brugerolle De Fraissinette N."/>
            <person name="Rezende De Castro R."/>
            <person name="Schneider M.P."/>
            <person name="Vasconcelos V."/>
            <person name="Leao P.N."/>
        </authorList>
    </citation>
    <scope>NUCLEOTIDE SEQUENCE</scope>
    <source>
        <strain evidence="2">LEGE 07157</strain>
    </source>
</reference>
<dbReference type="AlphaFoldDB" id="A0A8J7DLH6"/>
<organism evidence="2 3">
    <name type="scientific">Lusitaniella coriacea LEGE 07157</name>
    <dbReference type="NCBI Taxonomy" id="945747"/>
    <lineage>
        <taxon>Bacteria</taxon>
        <taxon>Bacillati</taxon>
        <taxon>Cyanobacteriota</taxon>
        <taxon>Cyanophyceae</taxon>
        <taxon>Spirulinales</taxon>
        <taxon>Lusitaniellaceae</taxon>
        <taxon>Lusitaniella</taxon>
    </lineage>
</organism>
<dbReference type="EMBL" id="JADEWZ010000004">
    <property type="protein sequence ID" value="MBE9115088.1"/>
    <property type="molecule type" value="Genomic_DNA"/>
</dbReference>
<keyword evidence="3" id="KW-1185">Reference proteome</keyword>
<evidence type="ECO:0000256" key="1">
    <source>
        <dbReference type="SAM" id="SignalP"/>
    </source>
</evidence>
<evidence type="ECO:0000313" key="3">
    <source>
        <dbReference type="Proteomes" id="UP000654482"/>
    </source>
</evidence>